<keyword evidence="1" id="KW-0472">Membrane</keyword>
<feature type="transmembrane region" description="Helical" evidence="1">
    <location>
        <begin position="88"/>
        <end position="109"/>
    </location>
</feature>
<evidence type="ECO:0000313" key="2">
    <source>
        <dbReference type="EMBL" id="MBB5032474.1"/>
    </source>
</evidence>
<name>A0A7W7YA95_9BACT</name>
<keyword evidence="1" id="KW-1133">Transmembrane helix</keyword>
<dbReference type="AlphaFoldDB" id="A0A7W7YA95"/>
<evidence type="ECO:0000313" key="3">
    <source>
        <dbReference type="Proteomes" id="UP000590740"/>
    </source>
</evidence>
<dbReference type="Proteomes" id="UP000590740">
    <property type="component" value="Unassembled WGS sequence"/>
</dbReference>
<gene>
    <name evidence="2" type="ORF">HNQ65_002051</name>
</gene>
<dbReference type="RefSeq" id="WP_184339400.1">
    <property type="nucleotide sequence ID" value="NZ_JACHIG010000003.1"/>
</dbReference>
<comment type="caution">
    <text evidence="2">The sequence shown here is derived from an EMBL/GenBank/DDBJ whole genome shotgun (WGS) entry which is preliminary data.</text>
</comment>
<protein>
    <submittedName>
        <fullName evidence="2">Uncharacterized protein</fullName>
    </submittedName>
</protein>
<dbReference type="EMBL" id="JACHIG010000003">
    <property type="protein sequence ID" value="MBB5032474.1"/>
    <property type="molecule type" value="Genomic_DNA"/>
</dbReference>
<keyword evidence="1" id="KW-0812">Transmembrane</keyword>
<reference evidence="2 3" key="1">
    <citation type="submission" date="2020-08" db="EMBL/GenBank/DDBJ databases">
        <title>Genomic Encyclopedia of Type Strains, Phase IV (KMG-IV): sequencing the most valuable type-strain genomes for metagenomic binning, comparative biology and taxonomic classification.</title>
        <authorList>
            <person name="Goeker M."/>
        </authorList>
    </citation>
    <scope>NUCLEOTIDE SEQUENCE [LARGE SCALE GENOMIC DNA]</scope>
    <source>
        <strain evidence="2 3">DSM 12252</strain>
    </source>
</reference>
<accession>A0A7W7YA95</accession>
<sequence>MKRTENSIFTEEIAKIAENTGKMAENLEVITIQNEIERLDREMGVAQFSAVKRSAPGPAARAAGVLSGVFFTAVCILMSTGFSKANAGLFIIVPLGMAFFGVVITLSNLRAGINEETSRATYRTRREALTRQLEVLQQK</sequence>
<proteinExistence type="predicted"/>
<feature type="transmembrane region" description="Helical" evidence="1">
    <location>
        <begin position="62"/>
        <end position="82"/>
    </location>
</feature>
<keyword evidence="3" id="KW-1185">Reference proteome</keyword>
<evidence type="ECO:0000256" key="1">
    <source>
        <dbReference type="SAM" id="Phobius"/>
    </source>
</evidence>
<organism evidence="2 3">
    <name type="scientific">Prosthecobacter vanneervenii</name>
    <dbReference type="NCBI Taxonomy" id="48466"/>
    <lineage>
        <taxon>Bacteria</taxon>
        <taxon>Pseudomonadati</taxon>
        <taxon>Verrucomicrobiota</taxon>
        <taxon>Verrucomicrobiia</taxon>
        <taxon>Verrucomicrobiales</taxon>
        <taxon>Verrucomicrobiaceae</taxon>
        <taxon>Prosthecobacter</taxon>
    </lineage>
</organism>